<dbReference type="InterPro" id="IPR015943">
    <property type="entry name" value="WD40/YVTN_repeat-like_dom_sf"/>
</dbReference>
<evidence type="ECO:0000313" key="4">
    <source>
        <dbReference type="EMBL" id="ADB17582.1"/>
    </source>
</evidence>
<feature type="transmembrane region" description="Helical" evidence="2">
    <location>
        <begin position="21"/>
        <end position="42"/>
    </location>
</feature>
<keyword evidence="5" id="KW-1185">Reference proteome</keyword>
<proteinExistence type="predicted"/>
<reference evidence="4 5" key="1">
    <citation type="journal article" date="2009" name="Stand. Genomic Sci.">
        <title>Complete genome sequence of Pirellula staleyi type strain (ATCC 27377).</title>
        <authorList>
            <person name="Clum A."/>
            <person name="Tindall B.J."/>
            <person name="Sikorski J."/>
            <person name="Ivanova N."/>
            <person name="Mavrommatis K."/>
            <person name="Lucas S."/>
            <person name="Glavina del Rio T."/>
            <person name="Nolan M."/>
            <person name="Chen F."/>
            <person name="Tice H."/>
            <person name="Pitluck S."/>
            <person name="Cheng J.F."/>
            <person name="Chertkov O."/>
            <person name="Brettin T."/>
            <person name="Han C."/>
            <person name="Detter J.C."/>
            <person name="Kuske C."/>
            <person name="Bruce D."/>
            <person name="Goodwin L."/>
            <person name="Ovchinikova G."/>
            <person name="Pati A."/>
            <person name="Mikhailova N."/>
            <person name="Chen A."/>
            <person name="Palaniappan K."/>
            <person name="Land M."/>
            <person name="Hauser L."/>
            <person name="Chang Y.J."/>
            <person name="Jeffries C.D."/>
            <person name="Chain P."/>
            <person name="Rohde M."/>
            <person name="Goker M."/>
            <person name="Bristow J."/>
            <person name="Eisen J.A."/>
            <person name="Markowitz V."/>
            <person name="Hugenholtz P."/>
            <person name="Kyrpides N.C."/>
            <person name="Klenk H.P."/>
            <person name="Lapidus A."/>
        </authorList>
    </citation>
    <scope>NUCLEOTIDE SEQUENCE [LARGE SCALE GENOMIC DNA]</scope>
    <source>
        <strain evidence="5">ATCC 27377 / DSM 6068 / ICPB 4128</strain>
    </source>
</reference>
<feature type="compositionally biased region" description="Basic and acidic residues" evidence="1">
    <location>
        <begin position="420"/>
        <end position="430"/>
    </location>
</feature>
<dbReference type="PANTHER" id="PTHR34512">
    <property type="entry name" value="CELL SURFACE PROTEIN"/>
    <property type="match status" value="1"/>
</dbReference>
<evidence type="ECO:0000256" key="1">
    <source>
        <dbReference type="SAM" id="MobiDB-lite"/>
    </source>
</evidence>
<name>D2R8P1_PIRSD</name>
<sequence>MQATHFENSLARLLIRTPFCATRALGTLCFVALLVLGTQLWGQVFERPSGLPAAEIDEIDNQAATHLENARRFLATSQWEEAIDSIRRAADTTPDRLVLQPASSQQPTGFQLYYPVRSEAANRIAQLADDAPAALVLFRKLVDPLAANWLAEYRAPGQPEPLERILHEAFASRNADDALLLLGDYWLERDEPALARAYWQRISPLLTITPQAAALTKIPQGSAWGLARTKVLADKYAEFFRQVTSEKPRALPGTYPDTDIPLAQVRARLVLASLIELDLPRAEFELAMLRALDPETRGTIGGKTGPLAEILAGFVSAANKWPRRDSNVIWPTFAGNYARNGAGTIPLLSLDEPRWRFPLPRQTSDREVIGSGRLRPADDMKSLRSYHPIIVESQVLVRVDARGSSLITSLDIQTGTRNWQNEERRQHEAGVPDSEPTTTPTDVSDTHANLIRHFGVARFTLTAHRGIVYSRMGSPITGASSRRVNRLLAADQASLWGYDLTADGKPVDGFPIRPESSLWSFEGTPVVSDEGLFVLMRRVDGGRSQLYVAAFAHGSSPPPADGNAADFRPTGTLRWRTRLASSATLGNGDIDELSHHLLSLDGHQLFVNSGQGLIAALDSRSGKLSWMHRYPRSTFRSADADQSDDVFFRDLTPCLVHDSMVICAPSDCDRIFALDRLSGRMLWALPASLCRDAMHLLGVQGDYLLASGDWLYWIDTRTGTLASQFPAGSPGTAGDAAANPRGLGRGLIIGSQVYFPTRDSIYLFSTSPTRGPLGMIPQPLGEIILSQRGFSGGNLVQAGNSLLLVTGEELICFPLPLSPPDTMK</sequence>
<keyword evidence="2" id="KW-0812">Transmembrane</keyword>
<dbReference type="InterPro" id="IPR002372">
    <property type="entry name" value="PQQ_rpt_dom"/>
</dbReference>
<evidence type="ECO:0000256" key="2">
    <source>
        <dbReference type="SAM" id="Phobius"/>
    </source>
</evidence>
<dbReference type="InterPro" id="IPR011047">
    <property type="entry name" value="Quinoprotein_ADH-like_sf"/>
</dbReference>
<evidence type="ECO:0000313" key="5">
    <source>
        <dbReference type="Proteomes" id="UP000001887"/>
    </source>
</evidence>
<keyword evidence="2" id="KW-0472">Membrane</keyword>
<organism evidence="4 5">
    <name type="scientific">Pirellula staleyi (strain ATCC 27377 / DSM 6068 / ICPB 4128)</name>
    <name type="common">Pirella staleyi</name>
    <dbReference type="NCBI Taxonomy" id="530564"/>
    <lineage>
        <taxon>Bacteria</taxon>
        <taxon>Pseudomonadati</taxon>
        <taxon>Planctomycetota</taxon>
        <taxon>Planctomycetia</taxon>
        <taxon>Pirellulales</taxon>
        <taxon>Pirellulaceae</taxon>
        <taxon>Pirellula</taxon>
    </lineage>
</organism>
<dbReference type="HOGENOM" id="CLU_348411_0_0_0"/>
<dbReference type="Gene3D" id="2.130.10.10">
    <property type="entry name" value="YVTN repeat-like/Quinoprotein amine dehydrogenase"/>
    <property type="match status" value="1"/>
</dbReference>
<protein>
    <recommendedName>
        <fullName evidence="3">Pyrrolo-quinoline quinone repeat domain-containing protein</fullName>
    </recommendedName>
</protein>
<dbReference type="STRING" id="530564.Psta_2917"/>
<accession>D2R8P1</accession>
<dbReference type="Pfam" id="PF13360">
    <property type="entry name" value="PQQ_2"/>
    <property type="match status" value="1"/>
</dbReference>
<dbReference type="KEGG" id="psl:Psta_2917"/>
<evidence type="ECO:0000259" key="3">
    <source>
        <dbReference type="Pfam" id="PF13360"/>
    </source>
</evidence>
<dbReference type="eggNOG" id="COG1520">
    <property type="taxonomic scope" value="Bacteria"/>
</dbReference>
<feature type="region of interest" description="Disordered" evidence="1">
    <location>
        <begin position="417"/>
        <end position="442"/>
    </location>
</feature>
<feature type="domain" description="Pyrrolo-quinoline quinone repeat" evidence="3">
    <location>
        <begin position="565"/>
        <end position="721"/>
    </location>
</feature>
<gene>
    <name evidence="4" type="ordered locus">Psta_2917</name>
</gene>
<dbReference type="SUPFAM" id="SSF50998">
    <property type="entry name" value="Quinoprotein alcohol dehydrogenase-like"/>
    <property type="match status" value="1"/>
</dbReference>
<dbReference type="PANTHER" id="PTHR34512:SF30">
    <property type="entry name" value="OUTER MEMBRANE PROTEIN ASSEMBLY FACTOR BAMB"/>
    <property type="match status" value="1"/>
</dbReference>
<dbReference type="AlphaFoldDB" id="D2R8P1"/>
<dbReference type="EMBL" id="CP001848">
    <property type="protein sequence ID" value="ADB17582.1"/>
    <property type="molecule type" value="Genomic_DNA"/>
</dbReference>
<keyword evidence="2" id="KW-1133">Transmembrane helix</keyword>
<dbReference type="Proteomes" id="UP000001887">
    <property type="component" value="Chromosome"/>
</dbReference>
<dbReference type="OrthoDB" id="244732at2"/>